<evidence type="ECO:0000256" key="4">
    <source>
        <dbReference type="SAM" id="Phobius"/>
    </source>
</evidence>
<dbReference type="PANTHER" id="PTHR23026:SF90">
    <property type="entry name" value="IODOTYROSINE DEIODINASE 1"/>
    <property type="match status" value="1"/>
</dbReference>
<accession>E1RH33</accession>
<dbReference type="AlphaFoldDB" id="E1RH33"/>
<keyword evidence="1" id="KW-0285">Flavoprotein</keyword>
<dbReference type="InterPro" id="IPR000415">
    <property type="entry name" value="Nitroreductase-like"/>
</dbReference>
<keyword evidence="4" id="KW-0472">Membrane</keyword>
<evidence type="ECO:0000313" key="6">
    <source>
        <dbReference type="EMBL" id="ADN35257.1"/>
    </source>
</evidence>
<dbReference type="GeneID" id="9742931"/>
<dbReference type="Proteomes" id="UP000006565">
    <property type="component" value="Chromosome"/>
</dbReference>
<keyword evidence="7" id="KW-1185">Reference proteome</keyword>
<dbReference type="HOGENOM" id="CLU_070764_7_0_2"/>
<proteinExistence type="predicted"/>
<dbReference type="Gene3D" id="3.40.109.10">
    <property type="entry name" value="NADH Oxidase"/>
    <property type="match status" value="1"/>
</dbReference>
<dbReference type="GO" id="GO:0016491">
    <property type="term" value="F:oxidoreductase activity"/>
    <property type="evidence" value="ECO:0007669"/>
    <property type="project" value="UniProtKB-KW"/>
</dbReference>
<evidence type="ECO:0000313" key="7">
    <source>
        <dbReference type="Proteomes" id="UP000006565"/>
    </source>
</evidence>
<dbReference type="RefSeq" id="WP_013328435.1">
    <property type="nucleotide sequence ID" value="NC_014507.1"/>
</dbReference>
<dbReference type="eggNOG" id="arCOG00288">
    <property type="taxonomic scope" value="Archaea"/>
</dbReference>
<protein>
    <submittedName>
        <fullName evidence="6">Nitroreductase</fullName>
    </submittedName>
</protein>
<dbReference type="Pfam" id="PF00881">
    <property type="entry name" value="Nitroreductase"/>
    <property type="match status" value="1"/>
</dbReference>
<organism evidence="6 7">
    <name type="scientific">Methanolacinia petrolearia (strain DSM 11571 / OCM 486 / SEBR 4847)</name>
    <name type="common">Methanoplanus petrolearius</name>
    <dbReference type="NCBI Taxonomy" id="679926"/>
    <lineage>
        <taxon>Archaea</taxon>
        <taxon>Methanobacteriati</taxon>
        <taxon>Methanobacteriota</taxon>
        <taxon>Stenosarchaea group</taxon>
        <taxon>Methanomicrobia</taxon>
        <taxon>Methanomicrobiales</taxon>
        <taxon>Methanomicrobiaceae</taxon>
        <taxon>Methanolacinia</taxon>
    </lineage>
</organism>
<evidence type="ECO:0000256" key="3">
    <source>
        <dbReference type="ARBA" id="ARBA00023002"/>
    </source>
</evidence>
<reference evidence="6 7" key="1">
    <citation type="journal article" date="2010" name="Stand. Genomic Sci.">
        <title>Complete genome sequence of Methanoplanus petrolearius type strain (SEBR 4847).</title>
        <authorList>
            <person name="Brambilla E."/>
            <person name="Djao O.D."/>
            <person name="Daligault H."/>
            <person name="Lapidus A."/>
            <person name="Lucas S."/>
            <person name="Hammon N."/>
            <person name="Nolan M."/>
            <person name="Tice H."/>
            <person name="Cheng J.F."/>
            <person name="Han C."/>
            <person name="Tapia R."/>
            <person name="Goodwin L."/>
            <person name="Pitluck S."/>
            <person name="Liolios K."/>
            <person name="Ivanova N."/>
            <person name="Mavromatis K."/>
            <person name="Mikhailova N."/>
            <person name="Pati A."/>
            <person name="Chen A."/>
            <person name="Palaniappan K."/>
            <person name="Land M."/>
            <person name="Hauser L."/>
            <person name="Chang Y.J."/>
            <person name="Jeffries C.D."/>
            <person name="Rohde M."/>
            <person name="Spring S."/>
            <person name="Sikorski J."/>
            <person name="Goker M."/>
            <person name="Woyke T."/>
            <person name="Bristow J."/>
            <person name="Eisen J.A."/>
            <person name="Markowitz V."/>
            <person name="Hugenholtz P."/>
            <person name="Kyrpides N.C."/>
            <person name="Klenk H.P."/>
        </authorList>
    </citation>
    <scope>NUCLEOTIDE SEQUENCE [LARGE SCALE GENOMIC DNA]</scope>
    <source>
        <strain evidence="7">DSM 11571 / OCM 486 / SEBR 4847</strain>
    </source>
</reference>
<keyword evidence="2" id="KW-0288">FMN</keyword>
<keyword evidence="4" id="KW-0812">Transmembrane</keyword>
<dbReference type="EMBL" id="CP002117">
    <property type="protein sequence ID" value="ADN35257.1"/>
    <property type="molecule type" value="Genomic_DNA"/>
</dbReference>
<gene>
    <name evidence="6" type="ordered locus">Mpet_0483</name>
</gene>
<evidence type="ECO:0000256" key="1">
    <source>
        <dbReference type="ARBA" id="ARBA00022630"/>
    </source>
</evidence>
<keyword evidence="4" id="KW-1133">Transmembrane helix</keyword>
<feature type="transmembrane region" description="Helical" evidence="4">
    <location>
        <begin position="36"/>
        <end position="54"/>
    </location>
</feature>
<dbReference type="InterPro" id="IPR050627">
    <property type="entry name" value="Nitroreductase/BluB"/>
</dbReference>
<feature type="domain" description="Nitroreductase" evidence="5">
    <location>
        <begin position="11"/>
        <end position="174"/>
    </location>
</feature>
<dbReference type="SUPFAM" id="SSF55469">
    <property type="entry name" value="FMN-dependent nitroreductase-like"/>
    <property type="match status" value="1"/>
</dbReference>
<keyword evidence="3" id="KW-0560">Oxidoreductase</keyword>
<dbReference type="PANTHER" id="PTHR23026">
    <property type="entry name" value="NADPH NITROREDUCTASE"/>
    <property type="match status" value="1"/>
</dbReference>
<dbReference type="KEGG" id="mpi:Mpet_0483"/>
<dbReference type="STRING" id="679926.Mpet_0483"/>
<dbReference type="OrthoDB" id="105365at2157"/>
<name>E1RH33_METP4</name>
<evidence type="ECO:0000256" key="2">
    <source>
        <dbReference type="ARBA" id="ARBA00022643"/>
    </source>
</evidence>
<dbReference type="InterPro" id="IPR029479">
    <property type="entry name" value="Nitroreductase"/>
</dbReference>
<evidence type="ECO:0000259" key="5">
    <source>
        <dbReference type="Pfam" id="PF00881"/>
    </source>
</evidence>
<sequence length="193" mass="21624">MNDENEVTRAIMGRRSIRNYSDRVVPDELIEMLIDMGIHAPSALALFPWSFIVVKDRGMMKRVSEYVKPQILAELKNAKRVGMTQRYLDMVGEERFSIFYNAPSLLLILGKNDAPISDVDCSLCAQNIMLAAHSLGLGTCWIGSARHLEKNPGLVEELGIPDEYHLVASLVLGYPAENPEMPARPEPSVNWIK</sequence>